<protein>
    <submittedName>
        <fullName evidence="3">Damage-inducible protein DinB</fullName>
    </submittedName>
</protein>
<evidence type="ECO:0000313" key="3">
    <source>
        <dbReference type="EMBL" id="UNP29509.1"/>
    </source>
</evidence>
<dbReference type="Pfam" id="PF05163">
    <property type="entry name" value="DinB"/>
    <property type="match status" value="1"/>
</dbReference>
<reference evidence="3 4" key="1">
    <citation type="submission" date="2022-03" db="EMBL/GenBank/DDBJ databases">
        <title>Complete genome sequence of Lysobacter capsici VKM B-2533 and Lysobacter gummosus 10.1.1, promising sources of lytic agents.</title>
        <authorList>
            <person name="Tarlachkov S.V."/>
            <person name="Kudryakova I.V."/>
            <person name="Afoshin A.S."/>
            <person name="Leontyevskaya E.A."/>
            <person name="Leontyevskaya N.V."/>
        </authorList>
    </citation>
    <scope>NUCLEOTIDE SEQUENCE [LARGE SCALE GENOMIC DNA]</scope>
    <source>
        <strain evidence="3 4">10.1.1</strain>
    </source>
</reference>
<dbReference type="InterPro" id="IPR007837">
    <property type="entry name" value="DinB"/>
</dbReference>
<dbReference type="PANTHER" id="PTHR37302">
    <property type="entry name" value="SLR1116 PROTEIN"/>
    <property type="match status" value="1"/>
</dbReference>
<dbReference type="EMBL" id="CP093547">
    <property type="protein sequence ID" value="UNP29509.1"/>
    <property type="molecule type" value="Genomic_DNA"/>
</dbReference>
<accession>A0ABY3XAC1</accession>
<gene>
    <name evidence="3" type="ORF">MOV92_24110</name>
</gene>
<evidence type="ECO:0000256" key="2">
    <source>
        <dbReference type="ARBA" id="ARBA00022723"/>
    </source>
</evidence>
<comment type="similarity">
    <text evidence="1">Belongs to the DinB family.</text>
</comment>
<dbReference type="RefSeq" id="WP_057944978.1">
    <property type="nucleotide sequence ID" value="NZ_CP011131.1"/>
</dbReference>
<proteinExistence type="inferred from homology"/>
<evidence type="ECO:0000256" key="1">
    <source>
        <dbReference type="ARBA" id="ARBA00008635"/>
    </source>
</evidence>
<dbReference type="Proteomes" id="UP000829194">
    <property type="component" value="Chromosome"/>
</dbReference>
<sequence>MNLREHAVLMAAYNRWMNDKVYAAAAQLPHEAIAADRGAFFGSILGTLNHLLVADQVWLHRFAAHPSRFAALDPIRLRPRPLDIAAIVHDRLPPLRAEREALDVLIETWAVQLSESDLDHALDYANMKGVPSRRRFGSLLMHFFNHQTHHRGQATTLLTQAGVDVGATDLLGLIVNVDGD</sequence>
<evidence type="ECO:0000313" key="4">
    <source>
        <dbReference type="Proteomes" id="UP000829194"/>
    </source>
</evidence>
<keyword evidence="4" id="KW-1185">Reference proteome</keyword>
<organism evidence="3 4">
    <name type="scientific">Lysobacter gummosus</name>
    <dbReference type="NCBI Taxonomy" id="262324"/>
    <lineage>
        <taxon>Bacteria</taxon>
        <taxon>Pseudomonadati</taxon>
        <taxon>Pseudomonadota</taxon>
        <taxon>Gammaproteobacteria</taxon>
        <taxon>Lysobacterales</taxon>
        <taxon>Lysobacteraceae</taxon>
        <taxon>Lysobacter</taxon>
    </lineage>
</organism>
<dbReference type="InterPro" id="IPR034660">
    <property type="entry name" value="DinB/YfiT-like"/>
</dbReference>
<dbReference type="Gene3D" id="1.20.120.450">
    <property type="entry name" value="dinb family like domain"/>
    <property type="match status" value="1"/>
</dbReference>
<dbReference type="SUPFAM" id="SSF109854">
    <property type="entry name" value="DinB/YfiT-like putative metalloenzymes"/>
    <property type="match status" value="1"/>
</dbReference>
<name>A0ABY3XAC1_9GAMM</name>
<dbReference type="PANTHER" id="PTHR37302:SF1">
    <property type="entry name" value="PROTEIN DINB"/>
    <property type="match status" value="1"/>
</dbReference>
<keyword evidence="2" id="KW-0479">Metal-binding</keyword>